<feature type="compositionally biased region" description="Basic and acidic residues" evidence="1">
    <location>
        <begin position="136"/>
        <end position="149"/>
    </location>
</feature>
<organism evidence="2 3">
    <name type="scientific">Lithospermum erythrorhizon</name>
    <name type="common">Purple gromwell</name>
    <name type="synonym">Lithospermum officinale var. erythrorhizon</name>
    <dbReference type="NCBI Taxonomy" id="34254"/>
    <lineage>
        <taxon>Eukaryota</taxon>
        <taxon>Viridiplantae</taxon>
        <taxon>Streptophyta</taxon>
        <taxon>Embryophyta</taxon>
        <taxon>Tracheophyta</taxon>
        <taxon>Spermatophyta</taxon>
        <taxon>Magnoliopsida</taxon>
        <taxon>eudicotyledons</taxon>
        <taxon>Gunneridae</taxon>
        <taxon>Pentapetalae</taxon>
        <taxon>asterids</taxon>
        <taxon>lamiids</taxon>
        <taxon>Boraginales</taxon>
        <taxon>Boraginaceae</taxon>
        <taxon>Boraginoideae</taxon>
        <taxon>Lithospermeae</taxon>
        <taxon>Lithospermum</taxon>
    </lineage>
</organism>
<evidence type="ECO:0000313" key="2">
    <source>
        <dbReference type="EMBL" id="GAA0167243.1"/>
    </source>
</evidence>
<gene>
    <name evidence="2" type="ORF">LIER_22219</name>
</gene>
<accession>A0AAV3QUC1</accession>
<feature type="compositionally biased region" description="Basic residues" evidence="1">
    <location>
        <begin position="104"/>
        <end position="114"/>
    </location>
</feature>
<keyword evidence="3" id="KW-1185">Reference proteome</keyword>
<dbReference type="AlphaFoldDB" id="A0AAV3QUC1"/>
<feature type="region of interest" description="Disordered" evidence="1">
    <location>
        <begin position="95"/>
        <end position="120"/>
    </location>
</feature>
<protein>
    <submittedName>
        <fullName evidence="2">Uncharacterized protein</fullName>
    </submittedName>
</protein>
<sequence length="179" mass="20602">MKVKVTPHVRTPHQFTQPLGGLGAFHDLRLALAFLGTDHTLLLKGGVLTRQQEGVRGNTKKAKEKAKKTYLISQGGERGNQLCMIKISGRRRRRYPLRPPQGLRRPRIGKRRPHPLPGVENSRVETWTALWGGAPKLERGPRKESREFPNQHQLGPLGPEQRWRNVVRWYPQEHYPRPD</sequence>
<name>A0AAV3QUC1_LITER</name>
<feature type="region of interest" description="Disordered" evidence="1">
    <location>
        <begin position="134"/>
        <end position="158"/>
    </location>
</feature>
<dbReference type="Proteomes" id="UP001454036">
    <property type="component" value="Unassembled WGS sequence"/>
</dbReference>
<reference evidence="2 3" key="1">
    <citation type="submission" date="2024-01" db="EMBL/GenBank/DDBJ databases">
        <title>The complete chloroplast genome sequence of Lithospermum erythrorhizon: insights into the phylogenetic relationship among Boraginaceae species and the maternal lineages of purple gromwells.</title>
        <authorList>
            <person name="Okada T."/>
            <person name="Watanabe K."/>
        </authorList>
    </citation>
    <scope>NUCLEOTIDE SEQUENCE [LARGE SCALE GENOMIC DNA]</scope>
</reference>
<comment type="caution">
    <text evidence="2">The sequence shown here is derived from an EMBL/GenBank/DDBJ whole genome shotgun (WGS) entry which is preliminary data.</text>
</comment>
<evidence type="ECO:0000313" key="3">
    <source>
        <dbReference type="Proteomes" id="UP001454036"/>
    </source>
</evidence>
<evidence type="ECO:0000256" key="1">
    <source>
        <dbReference type="SAM" id="MobiDB-lite"/>
    </source>
</evidence>
<dbReference type="EMBL" id="BAABME010006016">
    <property type="protein sequence ID" value="GAA0167243.1"/>
    <property type="molecule type" value="Genomic_DNA"/>
</dbReference>
<proteinExistence type="predicted"/>